<feature type="transmembrane region" description="Helical" evidence="1">
    <location>
        <begin position="73"/>
        <end position="95"/>
    </location>
</feature>
<evidence type="ECO:0000256" key="1">
    <source>
        <dbReference type="SAM" id="Phobius"/>
    </source>
</evidence>
<organism evidence="2 3">
    <name type="scientific">Zhongshania arctica</name>
    <dbReference type="NCBI Taxonomy" id="3238302"/>
    <lineage>
        <taxon>Bacteria</taxon>
        <taxon>Pseudomonadati</taxon>
        <taxon>Pseudomonadota</taxon>
        <taxon>Gammaproteobacteria</taxon>
        <taxon>Cellvibrionales</taxon>
        <taxon>Spongiibacteraceae</taxon>
        <taxon>Zhongshania</taxon>
    </lineage>
</organism>
<keyword evidence="1" id="KW-0812">Transmembrane</keyword>
<feature type="transmembrane region" description="Helical" evidence="1">
    <location>
        <begin position="101"/>
        <end position="121"/>
    </location>
</feature>
<evidence type="ECO:0008006" key="4">
    <source>
        <dbReference type="Google" id="ProtNLM"/>
    </source>
</evidence>
<evidence type="ECO:0000313" key="3">
    <source>
        <dbReference type="Proteomes" id="UP001557484"/>
    </source>
</evidence>
<keyword evidence="3" id="KW-1185">Reference proteome</keyword>
<sequence>MKKVLRLIVGFIGLLFLSMGLRWLLAPAGIAAELGMPLLDGVGRSTQIGDLSAFFITLGLCVLIALSTRNSQWYYPAILLLGLTAFGRMIAWLIHDAALPLQIIAPEIIFSVILLIAARVLKESVVSKP</sequence>
<gene>
    <name evidence="2" type="ORF">AB4875_13915</name>
</gene>
<feature type="transmembrane region" description="Helical" evidence="1">
    <location>
        <begin position="47"/>
        <end position="66"/>
    </location>
</feature>
<reference evidence="2 3" key="1">
    <citation type="journal article" date="2011" name="Int. J. Syst. Evol. Microbiol.">
        <title>Zhongshania antarctica gen. nov., sp. nov. and Zhongshania guokunii sp. nov., gammaproteobacteria respectively isolated from coastal attached (fast) ice and surface seawater of the Antarctic.</title>
        <authorList>
            <person name="Li H.J."/>
            <person name="Zhang X.Y."/>
            <person name="Chen C.X."/>
            <person name="Zhang Y.J."/>
            <person name="Gao Z.M."/>
            <person name="Yu Y."/>
            <person name="Chen X.L."/>
            <person name="Chen B."/>
            <person name="Zhang Y.Z."/>
        </authorList>
    </citation>
    <scope>NUCLEOTIDE SEQUENCE [LARGE SCALE GENOMIC DNA]</scope>
    <source>
        <strain evidence="2 3">R06B22</strain>
    </source>
</reference>
<protein>
    <recommendedName>
        <fullName evidence="4">DUF4345 domain-containing protein</fullName>
    </recommendedName>
</protein>
<accession>A0ABV3TY79</accession>
<evidence type="ECO:0000313" key="2">
    <source>
        <dbReference type="EMBL" id="MEX1666586.1"/>
    </source>
</evidence>
<dbReference type="RefSeq" id="WP_368376660.1">
    <property type="nucleotide sequence ID" value="NZ_JBFRYB010000001.1"/>
</dbReference>
<proteinExistence type="predicted"/>
<keyword evidence="1" id="KW-1133">Transmembrane helix</keyword>
<dbReference type="Proteomes" id="UP001557484">
    <property type="component" value="Unassembled WGS sequence"/>
</dbReference>
<keyword evidence="1" id="KW-0472">Membrane</keyword>
<comment type="caution">
    <text evidence="2">The sequence shown here is derived from an EMBL/GenBank/DDBJ whole genome shotgun (WGS) entry which is preliminary data.</text>
</comment>
<dbReference type="EMBL" id="JBFRYB010000001">
    <property type="protein sequence ID" value="MEX1666586.1"/>
    <property type="molecule type" value="Genomic_DNA"/>
</dbReference>
<name>A0ABV3TY79_9GAMM</name>